<feature type="region of interest" description="Disordered" evidence="2">
    <location>
        <begin position="561"/>
        <end position="595"/>
    </location>
</feature>
<evidence type="ECO:0000256" key="1">
    <source>
        <dbReference type="ARBA" id="ARBA00023242"/>
    </source>
</evidence>
<feature type="compositionally biased region" description="Basic residues" evidence="2">
    <location>
        <begin position="143"/>
        <end position="153"/>
    </location>
</feature>
<feature type="region of interest" description="Disordered" evidence="2">
    <location>
        <begin position="1405"/>
        <end position="1533"/>
    </location>
</feature>
<feature type="region of interest" description="Disordered" evidence="2">
    <location>
        <begin position="86"/>
        <end position="113"/>
    </location>
</feature>
<dbReference type="EMBL" id="DF237641">
    <property type="protein sequence ID" value="GAQ90848.1"/>
    <property type="molecule type" value="Genomic_DNA"/>
</dbReference>
<dbReference type="PROSITE" id="PS51667">
    <property type="entry name" value="WRC"/>
    <property type="match status" value="1"/>
</dbReference>
<evidence type="ECO:0000313" key="5">
    <source>
        <dbReference type="Proteomes" id="UP000054558"/>
    </source>
</evidence>
<accession>A0A1Y1IRU3</accession>
<organism evidence="4 5">
    <name type="scientific">Klebsormidium nitens</name>
    <name type="common">Green alga</name>
    <name type="synonym">Ulothrix nitens</name>
    <dbReference type="NCBI Taxonomy" id="105231"/>
    <lineage>
        <taxon>Eukaryota</taxon>
        <taxon>Viridiplantae</taxon>
        <taxon>Streptophyta</taxon>
        <taxon>Klebsormidiophyceae</taxon>
        <taxon>Klebsormidiales</taxon>
        <taxon>Klebsormidiaceae</taxon>
        <taxon>Klebsormidium</taxon>
    </lineage>
</organism>
<name>A0A1Y1IRU3_KLENI</name>
<feature type="domain" description="WRC" evidence="3">
    <location>
        <begin position="234"/>
        <end position="280"/>
    </location>
</feature>
<feature type="compositionally biased region" description="Basic residues" evidence="2">
    <location>
        <begin position="1157"/>
        <end position="1170"/>
    </location>
</feature>
<feature type="compositionally biased region" description="Basic and acidic residues" evidence="2">
    <location>
        <begin position="1490"/>
        <end position="1500"/>
    </location>
</feature>
<dbReference type="OMA" id="RERCHHA"/>
<feature type="region of interest" description="Disordered" evidence="2">
    <location>
        <begin position="269"/>
        <end position="529"/>
    </location>
</feature>
<feature type="region of interest" description="Disordered" evidence="2">
    <location>
        <begin position="686"/>
        <end position="745"/>
    </location>
</feature>
<dbReference type="Proteomes" id="UP000054558">
    <property type="component" value="Unassembled WGS sequence"/>
</dbReference>
<reference evidence="4 5" key="1">
    <citation type="journal article" date="2014" name="Nat. Commun.">
        <title>Klebsormidium flaccidum genome reveals primary factors for plant terrestrial adaptation.</title>
        <authorList>
            <person name="Hori K."/>
            <person name="Maruyama F."/>
            <person name="Fujisawa T."/>
            <person name="Togashi T."/>
            <person name="Yamamoto N."/>
            <person name="Seo M."/>
            <person name="Sato S."/>
            <person name="Yamada T."/>
            <person name="Mori H."/>
            <person name="Tajima N."/>
            <person name="Moriyama T."/>
            <person name="Ikeuchi M."/>
            <person name="Watanabe M."/>
            <person name="Wada H."/>
            <person name="Kobayashi K."/>
            <person name="Saito M."/>
            <person name="Masuda T."/>
            <person name="Sasaki-Sekimoto Y."/>
            <person name="Mashiguchi K."/>
            <person name="Awai K."/>
            <person name="Shimojima M."/>
            <person name="Masuda S."/>
            <person name="Iwai M."/>
            <person name="Nobusawa T."/>
            <person name="Narise T."/>
            <person name="Kondo S."/>
            <person name="Saito H."/>
            <person name="Sato R."/>
            <person name="Murakawa M."/>
            <person name="Ihara Y."/>
            <person name="Oshima-Yamada Y."/>
            <person name="Ohtaka K."/>
            <person name="Satoh M."/>
            <person name="Sonobe K."/>
            <person name="Ishii M."/>
            <person name="Ohtani R."/>
            <person name="Kanamori-Sato M."/>
            <person name="Honoki R."/>
            <person name="Miyazaki D."/>
            <person name="Mochizuki H."/>
            <person name="Umetsu J."/>
            <person name="Higashi K."/>
            <person name="Shibata D."/>
            <person name="Kamiya Y."/>
            <person name="Sato N."/>
            <person name="Nakamura Y."/>
            <person name="Tabata S."/>
            <person name="Ida S."/>
            <person name="Kurokawa K."/>
            <person name="Ohta H."/>
        </authorList>
    </citation>
    <scope>NUCLEOTIDE SEQUENCE [LARGE SCALE GENOMIC DNA]</scope>
    <source>
        <strain evidence="4 5">NIES-2285</strain>
    </source>
</reference>
<feature type="compositionally biased region" description="Basic and acidic residues" evidence="2">
    <location>
        <begin position="88"/>
        <end position="100"/>
    </location>
</feature>
<feature type="compositionally biased region" description="Basic and acidic residues" evidence="2">
    <location>
        <begin position="502"/>
        <end position="512"/>
    </location>
</feature>
<feature type="compositionally biased region" description="Basic and acidic residues" evidence="2">
    <location>
        <begin position="814"/>
        <end position="824"/>
    </location>
</feature>
<feature type="compositionally biased region" description="Basic and acidic residues" evidence="2">
    <location>
        <begin position="465"/>
        <end position="480"/>
    </location>
</feature>
<feature type="compositionally biased region" description="Basic and acidic residues" evidence="2">
    <location>
        <begin position="565"/>
        <end position="581"/>
    </location>
</feature>
<keyword evidence="1" id="KW-0539">Nucleus</keyword>
<feature type="compositionally biased region" description="Low complexity" evidence="2">
    <location>
        <begin position="170"/>
        <end position="184"/>
    </location>
</feature>
<feature type="region of interest" description="Disordered" evidence="2">
    <location>
        <begin position="763"/>
        <end position="893"/>
    </location>
</feature>
<feature type="region of interest" description="Disordered" evidence="2">
    <location>
        <begin position="1277"/>
        <end position="1296"/>
    </location>
</feature>
<feature type="region of interest" description="Disordered" evidence="2">
    <location>
        <begin position="1364"/>
        <end position="1388"/>
    </location>
</feature>
<protein>
    <recommendedName>
        <fullName evidence="3">WRC domain-containing protein</fullName>
    </recommendedName>
</protein>
<feature type="region of interest" description="Disordered" evidence="2">
    <location>
        <begin position="130"/>
        <end position="242"/>
    </location>
</feature>
<keyword evidence="5" id="KW-1185">Reference proteome</keyword>
<gene>
    <name evidence="4" type="ORF">KFL_006920020</name>
</gene>
<proteinExistence type="predicted"/>
<feature type="compositionally biased region" description="Low complexity" evidence="2">
    <location>
        <begin position="294"/>
        <end position="305"/>
    </location>
</feature>
<evidence type="ECO:0000259" key="3">
    <source>
        <dbReference type="PROSITE" id="PS51667"/>
    </source>
</evidence>
<sequence length="1680" mass="176886">MHGTPVAWGRPENQDWRFCKTALTPMTGERRTRGRLEPENWLARDTDKARKQPLLAAVNMRLLPELHPLDSPGGDNDADLQELINKYRRPENTADTEVRRSPRTPRKSFGDDAKGRGIHVLIEELSRGLCDSSGGEKLASKRTPGRNVRKKPPPRGESDGEDSDEERPLENGAALLLELAGGLASPPPGEGRPMRRRQQVQRYEPDDAPVSQRGGNVRLPKGSEEREGGEEETIPDERRCVIKGGTGWRCPLEAMEGLKHCEKHLVRMRERRRGPRGGASEKASGDSLGKASDGSEGNENASGGEEVNGGGAVRGSPRRRRSVSFAKGGVDDEPEHAAESPTSDGGLNVEGGEEGQRARRQPQAKKEWKEEEDAVRVRGAVRSARPRRRRAVGKCWGESDLDGERKEAESGEQGKAGGEESEEKEAAGLDVLSKEMLTLEAESGQGKGEAEVKPGEGGVASLRLVENETKDAEMKGEDRAGCAGQTLPDKEGGKSGLESEEPDRKEAQEEAVLKGNGEAGSNEAVEGGFTTIMEEEGADGGGTGCPPRVILDTDVVQVAAVAGGEKTKKERKPRAPGEGARKAKSSPGTLPVGVVLSPGTVMEAKKVRRKSNKGGALGAGCQVAAQDLPGLSKGVKLPKVVSESDSDQEPIGKRLSGEVPWGKVTAKPSKVIRPIILEASLPVKGEVRDGAESLRPQVATEEEGGASVPDRSGGAKKKRKRKEDTEDPERCRERRAARKRLKSEQMSEVLNLMASLMAHQNFPGGTLEALTSGEPLPSIPISMEDAGSASDEEPIALRLKPGKGGVLSKGKFRPPSDDEGKSEADAICQKPKKEVRKRENVAGAGRKRPKLETQELSVGLEPSSGEGLLETKRSDASGSMESDPGKAHPTKRKRDVLQETLAKFSMPERISITDAAANGQPALPIFAGLTGRNAGLKLNPHGRGIRVSPLLMPRVVAERSSPFGPLSGPITAELTACGSIHIDGAPGGIHIDGPQGGIHIEGPPGGGVSESALPDIQPSNPAEVVAVTCPPCADIVPGPGPPPVIGIPLAAPAVALPAQLPQPVNIPLANGGVVLPSRERAPSMDPPMAHTSGEWEYGALGSTPVPVSGGWVYPQLGSGVYDFAGQLLDAPLPPPIKPPKRLELINKHRKMVEPKKGGSKKGGSRPRGPKPRPVEHPTVGEMADTVMRLAANSRMGVNGSLAAQRDLGNGWAMHAPSQGVTFPASPPPPNGMKTFLGLSPGYEGNPGQARGVAVVSNGLSQPAQVNKVGHGAELRGNQWGEGNGFESAGPSGTGGADFESIAGLIGVYDLGSGTEPMQGERLNGAEGGGDASAAFLADLIESASGARPYDDPLTIDALRSWEQSLKQDSQSNPPPQEPPRSFQQSESVSEFLKEAEAMVNQYRADGSAGVPTGAHGADAETGRQTNGKPAEFGRNDGMRSWDQGFPGVALSSGQAGLPAERADGTKHGVARPVYGSLKGTDALANGTRKTSAESRSRRGEAGGTRGGLAEPSQHPRGDGGHSGPPGGNDKTGTFKLFGTELSSGVRMGPVPSATAPGIARPIRMPGDRWGGQAQGRGLVNDLRHQGWPSNGPYAIPPMRPVPPSFLGPQQQIRQDSVPNGFHGLPMLWNGLPMRPAGGEPAQAIGRKNGLEPDTNIRALPKRSLNWWEQDQAALMGVTPV</sequence>
<evidence type="ECO:0000313" key="4">
    <source>
        <dbReference type="EMBL" id="GAQ90848.1"/>
    </source>
</evidence>
<evidence type="ECO:0000256" key="2">
    <source>
        <dbReference type="SAM" id="MobiDB-lite"/>
    </source>
</evidence>
<dbReference type="InterPro" id="IPR014977">
    <property type="entry name" value="WRC_dom"/>
</dbReference>
<feature type="compositionally biased region" description="Basic and acidic residues" evidence="2">
    <location>
        <begin position="722"/>
        <end position="734"/>
    </location>
</feature>
<feature type="region of interest" description="Disordered" evidence="2">
    <location>
        <begin position="1148"/>
        <end position="1179"/>
    </location>
</feature>